<evidence type="ECO:0000256" key="1">
    <source>
        <dbReference type="SAM" id="MobiDB-lite"/>
    </source>
</evidence>
<feature type="compositionally biased region" description="Gly residues" evidence="1">
    <location>
        <begin position="1"/>
        <end position="11"/>
    </location>
</feature>
<evidence type="ECO:0000256" key="2">
    <source>
        <dbReference type="SAM" id="Phobius"/>
    </source>
</evidence>
<dbReference type="OrthoDB" id="3499003at2759"/>
<organism evidence="3 4">
    <name type="scientific">Coniochaeta ligniaria NRRL 30616</name>
    <dbReference type="NCBI Taxonomy" id="1408157"/>
    <lineage>
        <taxon>Eukaryota</taxon>
        <taxon>Fungi</taxon>
        <taxon>Dikarya</taxon>
        <taxon>Ascomycota</taxon>
        <taxon>Pezizomycotina</taxon>
        <taxon>Sordariomycetes</taxon>
        <taxon>Sordariomycetidae</taxon>
        <taxon>Coniochaetales</taxon>
        <taxon>Coniochaetaceae</taxon>
        <taxon>Coniochaeta</taxon>
    </lineage>
</organism>
<keyword evidence="2" id="KW-0472">Membrane</keyword>
<protein>
    <recommendedName>
        <fullName evidence="5">Apple domain-containing protein</fullName>
    </recommendedName>
</protein>
<reference evidence="3 4" key="1">
    <citation type="submission" date="2016-10" db="EMBL/GenBank/DDBJ databases">
        <title>Draft genome sequence of Coniochaeta ligniaria NRRL30616, a lignocellulolytic fungus for bioabatement of inhibitors in plant biomass hydrolysates.</title>
        <authorList>
            <consortium name="DOE Joint Genome Institute"/>
            <person name="Jimenez D.J."/>
            <person name="Hector R.E."/>
            <person name="Riley R."/>
            <person name="Sun H."/>
            <person name="Grigoriev I.V."/>
            <person name="Van Elsas J.D."/>
            <person name="Nichols N.N."/>
        </authorList>
    </citation>
    <scope>NUCLEOTIDE SEQUENCE [LARGE SCALE GENOMIC DNA]</scope>
    <source>
        <strain evidence="3 4">NRRL 30616</strain>
    </source>
</reference>
<name>A0A1J7JJT8_9PEZI</name>
<dbReference type="STRING" id="1408157.A0A1J7JJT8"/>
<feature type="region of interest" description="Disordered" evidence="1">
    <location>
        <begin position="1"/>
        <end position="32"/>
    </location>
</feature>
<gene>
    <name evidence="3" type="ORF">CONLIGDRAFT_640744</name>
</gene>
<dbReference type="AlphaFoldDB" id="A0A1J7JJT8"/>
<keyword evidence="4" id="KW-1185">Reference proteome</keyword>
<feature type="compositionally biased region" description="Polar residues" evidence="1">
    <location>
        <begin position="19"/>
        <end position="29"/>
    </location>
</feature>
<dbReference type="Gene3D" id="3.50.4.10">
    <property type="entry name" value="Hepatocyte Growth Factor"/>
    <property type="match status" value="1"/>
</dbReference>
<dbReference type="EMBL" id="KV875094">
    <property type="protein sequence ID" value="OIW33641.1"/>
    <property type="molecule type" value="Genomic_DNA"/>
</dbReference>
<feature type="transmembrane region" description="Helical" evidence="2">
    <location>
        <begin position="138"/>
        <end position="163"/>
    </location>
</feature>
<evidence type="ECO:0000313" key="4">
    <source>
        <dbReference type="Proteomes" id="UP000182658"/>
    </source>
</evidence>
<feature type="region of interest" description="Disordered" evidence="1">
    <location>
        <begin position="168"/>
        <end position="198"/>
    </location>
</feature>
<evidence type="ECO:0000313" key="3">
    <source>
        <dbReference type="EMBL" id="OIW33641.1"/>
    </source>
</evidence>
<feature type="compositionally biased region" description="Low complexity" evidence="1">
    <location>
        <begin position="170"/>
        <end position="198"/>
    </location>
</feature>
<dbReference type="InParanoid" id="A0A1J7JJT8"/>
<evidence type="ECO:0008006" key="5">
    <source>
        <dbReference type="Google" id="ProtNLM"/>
    </source>
</evidence>
<proteinExistence type="predicted"/>
<keyword evidence="2" id="KW-0812">Transmembrane</keyword>
<accession>A0A1J7JJT8</accession>
<keyword evidence="2" id="KW-1133">Transmembrane helix</keyword>
<sequence>MDPKKGPGGGIELSHHHTTTNPGDRTSQPGLEAVDYSNLEVVVPPPRPDLSHAHADAARAWEKGGGGGGLLPQAYGHQHHHPGLPAQGTPYGGGGVVAPGYYEYMSPGSGGGSGGVLLAQDGGFFRQDAICGVKRQTFWIVMAVGIFVMVAAVAIGVGLGVALHKSDDGAPSATPLPSANSSSPTTTATSLPAPTATGATGPEVAISCPANNRTLYASSGKSYLLLCGRDYSSVDGAEDLFHEPMDSMSDCIDECPKQQGCVGVGWGPYQNVNTCWLKSKLGTPNVTPNWYFAVEDEGALGG</sequence>
<dbReference type="Proteomes" id="UP000182658">
    <property type="component" value="Unassembled WGS sequence"/>
</dbReference>